<accession>A0ABX2IWS3</accession>
<dbReference type="SUPFAM" id="SSF52833">
    <property type="entry name" value="Thioredoxin-like"/>
    <property type="match status" value="1"/>
</dbReference>
<keyword evidence="2" id="KW-1185">Reference proteome</keyword>
<evidence type="ECO:0000313" key="1">
    <source>
        <dbReference type="EMBL" id="NSX56825.1"/>
    </source>
</evidence>
<comment type="caution">
    <text evidence="1">The sequence shown here is derived from an EMBL/GenBank/DDBJ whole genome shotgun (WGS) entry which is preliminary data.</text>
</comment>
<organism evidence="1 2">
    <name type="scientific">Parasulfitobacter algicola</name>
    <dbReference type="NCBI Taxonomy" id="2614809"/>
    <lineage>
        <taxon>Bacteria</taxon>
        <taxon>Pseudomonadati</taxon>
        <taxon>Pseudomonadota</taxon>
        <taxon>Alphaproteobacteria</taxon>
        <taxon>Rhodobacterales</taxon>
        <taxon>Roseobacteraceae</taxon>
        <taxon>Parasulfitobacter</taxon>
    </lineage>
</organism>
<dbReference type="Pfam" id="PF07845">
    <property type="entry name" value="DUF1636"/>
    <property type="match status" value="1"/>
</dbReference>
<proteinExistence type="predicted"/>
<dbReference type="EMBL" id="JABUFE010000020">
    <property type="protein sequence ID" value="NSX56825.1"/>
    <property type="molecule type" value="Genomic_DNA"/>
</dbReference>
<protein>
    <submittedName>
        <fullName evidence="1">DUF1636 domain-containing protein</fullName>
    </submittedName>
</protein>
<gene>
    <name evidence="1" type="ORF">HRQ87_18755</name>
</gene>
<dbReference type="Proteomes" id="UP000777935">
    <property type="component" value="Unassembled WGS sequence"/>
</dbReference>
<reference evidence="1 2" key="1">
    <citation type="submission" date="2020-06" db="EMBL/GenBank/DDBJ databases">
        <title>Sulfitobacter algicola sp. nov., isolated from green algae.</title>
        <authorList>
            <person name="Wang C."/>
        </authorList>
    </citation>
    <scope>NUCLEOTIDE SEQUENCE [LARGE SCALE GENOMIC DNA]</scope>
    <source>
        <strain evidence="1 2">1151</strain>
    </source>
</reference>
<sequence length="127" mass="14198">MTNQPKPAELLVCVKCRRQEEVPEDEARPGEVLYNALNNTSMPPTIKVIPVECLSNCSQGCTIALRSAGRWSYVYGNLNAAEHLHVILEGASRYQATTDGLVPWRGRPEHFRKNCIARIPPLEVQDV</sequence>
<dbReference type="RefSeq" id="WP_174139976.1">
    <property type="nucleotide sequence ID" value="NZ_JABUFE010000020.1"/>
</dbReference>
<name>A0ABX2IWS3_9RHOB</name>
<evidence type="ECO:0000313" key="2">
    <source>
        <dbReference type="Proteomes" id="UP000777935"/>
    </source>
</evidence>
<dbReference type="InterPro" id="IPR012863">
    <property type="entry name" value="DUF1636"/>
</dbReference>
<dbReference type="InterPro" id="IPR036249">
    <property type="entry name" value="Thioredoxin-like_sf"/>
</dbReference>